<dbReference type="Proteomes" id="UP000001122">
    <property type="component" value="Chromosome"/>
</dbReference>
<evidence type="ECO:0000313" key="2">
    <source>
        <dbReference type="Proteomes" id="UP000001122"/>
    </source>
</evidence>
<organism evidence="1 2">
    <name type="scientific">Escherichia coli O139:H28 (strain E24377A / ETEC)</name>
    <dbReference type="NCBI Taxonomy" id="331111"/>
    <lineage>
        <taxon>Bacteria</taxon>
        <taxon>Pseudomonadati</taxon>
        <taxon>Pseudomonadota</taxon>
        <taxon>Gammaproteobacteria</taxon>
        <taxon>Enterobacterales</taxon>
        <taxon>Enterobacteriaceae</taxon>
        <taxon>Escherichia</taxon>
    </lineage>
</organism>
<protein>
    <submittedName>
        <fullName evidence="1">Uncharacterized protein</fullName>
    </submittedName>
</protein>
<accession>A7ZIN0</accession>
<keyword evidence="2" id="KW-1185">Reference proteome</keyword>
<dbReference type="KEGG" id="ecw:EcE24377A_0508"/>
<reference evidence="2" key="1">
    <citation type="journal article" date="2008" name="J. Bacteriol.">
        <title>The pangenome structure of Escherichia coli: comparative genomic analysis of E. coli commensal and pathogenic isolates.</title>
        <authorList>
            <person name="Rasko D.A."/>
            <person name="Rosovitz M.J."/>
            <person name="Myers G.S."/>
            <person name="Mongodin E.F."/>
            <person name="Fricke W.F."/>
            <person name="Gajer P."/>
            <person name="Crabtree J."/>
            <person name="Sebaihia M."/>
            <person name="Thomson N.R."/>
            <person name="Chaudhuri R."/>
            <person name="Henderson I.R."/>
            <person name="Sperandio V."/>
            <person name="Ravel J."/>
        </authorList>
    </citation>
    <scope>NUCLEOTIDE SEQUENCE [LARGE SCALE GENOMIC DNA]</scope>
    <source>
        <strain evidence="2">E24377A / ETEC</strain>
    </source>
</reference>
<evidence type="ECO:0000313" key="1">
    <source>
        <dbReference type="EMBL" id="ABV17507.1"/>
    </source>
</evidence>
<dbReference type="HOGENOM" id="CLU_1989112_0_0_6"/>
<dbReference type="EMBL" id="CP000800">
    <property type="protein sequence ID" value="ABV17507.1"/>
    <property type="molecule type" value="Genomic_DNA"/>
</dbReference>
<proteinExistence type="predicted"/>
<name>A7ZIN0_ECO24</name>
<gene>
    <name evidence="1" type="ordered locus">EcE24377A_0508</name>
</gene>
<sequence length="125" mass="14778">MLTAGWFASERHLKARRQLHSGGYRGHFFFLRFFNTTCCVVECCSHQVFQHLFVVFQQARVDLYATAVVCTVDGHFYQTCARFADDFQLRDLFLHFLHFFLHLLGLLHQVTQTAFTKHRFLSQSR</sequence>
<dbReference type="AlphaFoldDB" id="A7ZIN0"/>